<comment type="caution">
    <text evidence="3">The sequence shown here is derived from an EMBL/GenBank/DDBJ whole genome shotgun (WGS) entry which is preliminary data.</text>
</comment>
<dbReference type="OrthoDB" id="9853636at2"/>
<feature type="chain" id="PRO_5020196949" evidence="2">
    <location>
        <begin position="22"/>
        <end position="135"/>
    </location>
</feature>
<keyword evidence="2" id="KW-0732">Signal</keyword>
<keyword evidence="1" id="KW-0472">Membrane</keyword>
<dbReference type="RefSeq" id="WP_131531115.1">
    <property type="nucleotide sequence ID" value="NZ_SJSO01000010.1"/>
</dbReference>
<dbReference type="AlphaFoldDB" id="A0A4R0Q537"/>
<feature type="signal peptide" evidence="2">
    <location>
        <begin position="1"/>
        <end position="21"/>
    </location>
</feature>
<keyword evidence="4" id="KW-1185">Reference proteome</keyword>
<evidence type="ECO:0000313" key="4">
    <source>
        <dbReference type="Proteomes" id="UP000293925"/>
    </source>
</evidence>
<evidence type="ECO:0000256" key="2">
    <source>
        <dbReference type="SAM" id="SignalP"/>
    </source>
</evidence>
<keyword evidence="1" id="KW-1133">Transmembrane helix</keyword>
<evidence type="ECO:0000313" key="3">
    <source>
        <dbReference type="EMBL" id="TCD26395.1"/>
    </source>
</evidence>
<organism evidence="3 4">
    <name type="scientific">Pedobacter psychrodurus</name>
    <dbReference type="NCBI Taxonomy" id="2530456"/>
    <lineage>
        <taxon>Bacteria</taxon>
        <taxon>Pseudomonadati</taxon>
        <taxon>Bacteroidota</taxon>
        <taxon>Sphingobacteriia</taxon>
        <taxon>Sphingobacteriales</taxon>
        <taxon>Sphingobacteriaceae</taxon>
        <taxon>Pedobacter</taxon>
    </lineage>
</organism>
<gene>
    <name evidence="3" type="ORF">EZ456_13955</name>
</gene>
<protein>
    <submittedName>
        <fullName evidence="3">Uncharacterized protein</fullName>
    </submittedName>
</protein>
<keyword evidence="1" id="KW-0812">Transmembrane</keyword>
<feature type="transmembrane region" description="Helical" evidence="1">
    <location>
        <begin position="107"/>
        <end position="124"/>
    </location>
</feature>
<accession>A0A4R0Q537</accession>
<evidence type="ECO:0000256" key="1">
    <source>
        <dbReference type="SAM" id="Phobius"/>
    </source>
</evidence>
<proteinExistence type="predicted"/>
<sequence>MKLHHKWLCLCLLCSPISVLAQNPPTAGNACYYPNFGQIYQTIYSGNDFVYDNGNGPYTFLACSNKTALQALGTCRVRIPDGQPQGGNYYPGQLFTIIQVIPCDLDGLIYLLIFPSIAMAYAVFRKNLAKKALVL</sequence>
<name>A0A4R0Q537_9SPHI</name>
<dbReference type="Proteomes" id="UP000293925">
    <property type="component" value="Unassembled WGS sequence"/>
</dbReference>
<reference evidence="3 4" key="1">
    <citation type="submission" date="2019-02" db="EMBL/GenBank/DDBJ databases">
        <title>Pedobacter sp. RP-3-21 sp. nov., isolated from Arctic soil.</title>
        <authorList>
            <person name="Dahal R.H."/>
        </authorList>
    </citation>
    <scope>NUCLEOTIDE SEQUENCE [LARGE SCALE GENOMIC DNA]</scope>
    <source>
        <strain evidence="3 4">RP-3-21</strain>
    </source>
</reference>
<dbReference type="EMBL" id="SJSO01000010">
    <property type="protein sequence ID" value="TCD26395.1"/>
    <property type="molecule type" value="Genomic_DNA"/>
</dbReference>